<evidence type="ECO:0000313" key="3">
    <source>
        <dbReference type="Proteomes" id="UP001149165"/>
    </source>
</evidence>
<proteinExistence type="predicted"/>
<name>A0A9W9GCF9_9EURO</name>
<dbReference type="OrthoDB" id="4525474at2759"/>
<reference evidence="2" key="1">
    <citation type="submission" date="2022-11" db="EMBL/GenBank/DDBJ databases">
        <authorList>
            <person name="Petersen C."/>
        </authorList>
    </citation>
    <scope>NUCLEOTIDE SEQUENCE</scope>
    <source>
        <strain evidence="2">IBT 30069</strain>
    </source>
</reference>
<evidence type="ECO:0000256" key="1">
    <source>
        <dbReference type="SAM" id="MobiDB-lite"/>
    </source>
</evidence>
<gene>
    <name evidence="2" type="ORF">N7456_000394</name>
</gene>
<accession>A0A9W9GCF9</accession>
<sequence>MSEEYNFMVVTCFSSGARQAHEPGSREYTYLAYSSRLVIDLLSTSQARQCLTRIALEYDRVAFRSSLFIGDPRRAQYYIDLFLRKISQRFPAIIIDEGIQNPDILAMHERSPWSGTYEQFDARMQSVILNASKVYGMINAGRLQESEQVFWRYHFLLATAMAHEIGGHILITFLGQGRKHTPRTIGAPGYLDADGITGEAGRNLEMQLFGGTIEYYQSSNQRTQDTGVPHIVTARGRKLRIHDDMFRNFFHRRFQFPLQISSETTGYTRNMGDGFPREQHGPSERCMMSAERSDKRVQRMLAGFNVRIRDVYNFPQNTRALLRAF</sequence>
<keyword evidence="3" id="KW-1185">Reference proteome</keyword>
<feature type="region of interest" description="Disordered" evidence="1">
    <location>
        <begin position="265"/>
        <end position="284"/>
    </location>
</feature>
<protein>
    <submittedName>
        <fullName evidence="2">Uncharacterized protein</fullName>
    </submittedName>
</protein>
<organism evidence="2 3">
    <name type="scientific">Penicillium angulare</name>
    <dbReference type="NCBI Taxonomy" id="116970"/>
    <lineage>
        <taxon>Eukaryota</taxon>
        <taxon>Fungi</taxon>
        <taxon>Dikarya</taxon>
        <taxon>Ascomycota</taxon>
        <taxon>Pezizomycotina</taxon>
        <taxon>Eurotiomycetes</taxon>
        <taxon>Eurotiomycetidae</taxon>
        <taxon>Eurotiales</taxon>
        <taxon>Aspergillaceae</taxon>
        <taxon>Penicillium</taxon>
    </lineage>
</organism>
<dbReference type="Proteomes" id="UP001149165">
    <property type="component" value="Unassembled WGS sequence"/>
</dbReference>
<reference evidence="2" key="2">
    <citation type="journal article" date="2023" name="IMA Fungus">
        <title>Comparative genomic study of the Penicillium genus elucidates a diverse pangenome and 15 lateral gene transfer events.</title>
        <authorList>
            <person name="Petersen C."/>
            <person name="Sorensen T."/>
            <person name="Nielsen M.R."/>
            <person name="Sondergaard T.E."/>
            <person name="Sorensen J.L."/>
            <person name="Fitzpatrick D.A."/>
            <person name="Frisvad J.C."/>
            <person name="Nielsen K.L."/>
        </authorList>
    </citation>
    <scope>NUCLEOTIDE SEQUENCE</scope>
    <source>
        <strain evidence="2">IBT 30069</strain>
    </source>
</reference>
<dbReference type="EMBL" id="JAPQKH010000001">
    <property type="protein sequence ID" value="KAJ5116046.1"/>
    <property type="molecule type" value="Genomic_DNA"/>
</dbReference>
<comment type="caution">
    <text evidence="2">The sequence shown here is derived from an EMBL/GenBank/DDBJ whole genome shotgun (WGS) entry which is preliminary data.</text>
</comment>
<dbReference type="AlphaFoldDB" id="A0A9W9GCF9"/>
<evidence type="ECO:0000313" key="2">
    <source>
        <dbReference type="EMBL" id="KAJ5116046.1"/>
    </source>
</evidence>